<dbReference type="SUPFAM" id="SSF81383">
    <property type="entry name" value="F-box domain"/>
    <property type="match status" value="1"/>
</dbReference>
<evidence type="ECO:0000313" key="3">
    <source>
        <dbReference type="Proteomes" id="UP000054248"/>
    </source>
</evidence>
<sequence length="515" mass="58660">MADTPMPSSITSTSSIDEVKDIDDNLKQVEKDILRLEKKLAALKDKAVRLRDRRRSLTVTAPWITRLPPDILAQIFIRGTKSHSSSTTDVQQCRVFLPISVSQVSKQWRKVALQLPQLWNYIDMSEGRPYNRTYVWLKRSRNLPLDISIDYRNEPDSTYYQRNFLVTLNVVIPYIYRWGSIRVIAPESLLETALHVFSAPAPMLHTLVLKGWSRAEDDRSEQWAPTIFHRNTPALKNVHLHGIALKWESCVFSEMRDCTLSWIPADTVYKIPELAHLLRLASPCLQRLSIIASPARPRGDGDVNNILRRVLPYQVSLPRMQELRLESLDLIDVQTLFPLFQTPSLRKLILTKIVRGSGKTSDLAAWRATDWRPDLDYLEHLECTDLDVEGGRNGAGLKLFEAVARSAPNIRRLSIRGASASAILEFLTPELLLMLPDEDILLPNLERLEVHDTSAETVRAFVESRTSNGHTKLREVTGSIQNEKKMKRSASGREAVQQLGWEHNDAIHVALRPVK</sequence>
<dbReference type="Proteomes" id="UP000054248">
    <property type="component" value="Unassembled WGS sequence"/>
</dbReference>
<gene>
    <name evidence="2" type="ORF">M407DRAFT_92669</name>
</gene>
<dbReference type="HOGENOM" id="CLU_529128_0_0_1"/>
<reference evidence="2 3" key="1">
    <citation type="submission" date="2014-04" db="EMBL/GenBank/DDBJ databases">
        <authorList>
            <consortium name="DOE Joint Genome Institute"/>
            <person name="Kuo A."/>
            <person name="Girlanda M."/>
            <person name="Perotto S."/>
            <person name="Kohler A."/>
            <person name="Nagy L.G."/>
            <person name="Floudas D."/>
            <person name="Copeland A."/>
            <person name="Barry K.W."/>
            <person name="Cichocki N."/>
            <person name="Veneault-Fourrey C."/>
            <person name="LaButti K."/>
            <person name="Lindquist E.A."/>
            <person name="Lipzen A."/>
            <person name="Lundell T."/>
            <person name="Morin E."/>
            <person name="Murat C."/>
            <person name="Sun H."/>
            <person name="Tunlid A."/>
            <person name="Henrissat B."/>
            <person name="Grigoriev I.V."/>
            <person name="Hibbett D.S."/>
            <person name="Martin F."/>
            <person name="Nordberg H.P."/>
            <person name="Cantor M.N."/>
            <person name="Hua S.X."/>
        </authorList>
    </citation>
    <scope>NUCLEOTIDE SEQUENCE [LARGE SCALE GENOMIC DNA]</scope>
    <source>
        <strain evidence="2 3">MUT 4182</strain>
    </source>
</reference>
<name>A0A0C3LVC7_9AGAM</name>
<keyword evidence="1" id="KW-0175">Coiled coil</keyword>
<dbReference type="InterPro" id="IPR036047">
    <property type="entry name" value="F-box-like_dom_sf"/>
</dbReference>
<dbReference type="OrthoDB" id="2884925at2759"/>
<evidence type="ECO:0000256" key="1">
    <source>
        <dbReference type="SAM" id="Coils"/>
    </source>
</evidence>
<organism evidence="2 3">
    <name type="scientific">Tulasnella calospora MUT 4182</name>
    <dbReference type="NCBI Taxonomy" id="1051891"/>
    <lineage>
        <taxon>Eukaryota</taxon>
        <taxon>Fungi</taxon>
        <taxon>Dikarya</taxon>
        <taxon>Basidiomycota</taxon>
        <taxon>Agaricomycotina</taxon>
        <taxon>Agaricomycetes</taxon>
        <taxon>Cantharellales</taxon>
        <taxon>Tulasnellaceae</taxon>
        <taxon>Tulasnella</taxon>
    </lineage>
</organism>
<dbReference type="InterPro" id="IPR032675">
    <property type="entry name" value="LRR_dom_sf"/>
</dbReference>
<reference evidence="3" key="2">
    <citation type="submission" date="2015-01" db="EMBL/GenBank/DDBJ databases">
        <title>Evolutionary Origins and Diversification of the Mycorrhizal Mutualists.</title>
        <authorList>
            <consortium name="DOE Joint Genome Institute"/>
            <consortium name="Mycorrhizal Genomics Consortium"/>
            <person name="Kohler A."/>
            <person name="Kuo A."/>
            <person name="Nagy L.G."/>
            <person name="Floudas D."/>
            <person name="Copeland A."/>
            <person name="Barry K.W."/>
            <person name="Cichocki N."/>
            <person name="Veneault-Fourrey C."/>
            <person name="LaButti K."/>
            <person name="Lindquist E.A."/>
            <person name="Lipzen A."/>
            <person name="Lundell T."/>
            <person name="Morin E."/>
            <person name="Murat C."/>
            <person name="Riley R."/>
            <person name="Ohm R."/>
            <person name="Sun H."/>
            <person name="Tunlid A."/>
            <person name="Henrissat B."/>
            <person name="Grigoriev I.V."/>
            <person name="Hibbett D.S."/>
            <person name="Martin F."/>
        </authorList>
    </citation>
    <scope>NUCLEOTIDE SEQUENCE [LARGE SCALE GENOMIC DNA]</scope>
    <source>
        <strain evidence="3">MUT 4182</strain>
    </source>
</reference>
<keyword evidence="3" id="KW-1185">Reference proteome</keyword>
<accession>A0A0C3LVC7</accession>
<proteinExistence type="predicted"/>
<dbReference type="AlphaFoldDB" id="A0A0C3LVC7"/>
<dbReference type="Gene3D" id="3.80.10.10">
    <property type="entry name" value="Ribonuclease Inhibitor"/>
    <property type="match status" value="1"/>
</dbReference>
<dbReference type="SUPFAM" id="SSF52047">
    <property type="entry name" value="RNI-like"/>
    <property type="match status" value="1"/>
</dbReference>
<protein>
    <submittedName>
        <fullName evidence="2">Uncharacterized protein</fullName>
    </submittedName>
</protein>
<evidence type="ECO:0000313" key="2">
    <source>
        <dbReference type="EMBL" id="KIO25322.1"/>
    </source>
</evidence>
<dbReference type="EMBL" id="KN823044">
    <property type="protein sequence ID" value="KIO25322.1"/>
    <property type="molecule type" value="Genomic_DNA"/>
</dbReference>
<feature type="coiled-coil region" evidence="1">
    <location>
        <begin position="19"/>
        <end position="60"/>
    </location>
</feature>
<dbReference type="STRING" id="1051891.A0A0C3LVC7"/>
<dbReference type="Gene3D" id="1.20.1280.50">
    <property type="match status" value="1"/>
</dbReference>